<evidence type="ECO:0000313" key="2">
    <source>
        <dbReference type="Proteomes" id="UP001264959"/>
    </source>
</evidence>
<dbReference type="InterPro" id="IPR009855">
    <property type="entry name" value="Baculo_LEF-10"/>
</dbReference>
<proteinExistence type="predicted"/>
<evidence type="ECO:0000313" key="1">
    <source>
        <dbReference type="EMBL" id="UZE89770.1"/>
    </source>
</evidence>
<accession>A0A9E8BWF6</accession>
<dbReference type="EMBL" id="ON704650">
    <property type="protein sequence ID" value="UZE89770.1"/>
    <property type="molecule type" value="Genomic_DNA"/>
</dbReference>
<protein>
    <submittedName>
        <fullName evidence="1">LEF-10</fullName>
    </submittedName>
</protein>
<dbReference type="Proteomes" id="UP001264959">
    <property type="component" value="Segment"/>
</dbReference>
<keyword evidence="2" id="KW-1185">Reference proteome</keyword>
<dbReference type="Pfam" id="PF07206">
    <property type="entry name" value="Baculo_LEF-10"/>
    <property type="match status" value="1"/>
</dbReference>
<reference evidence="1" key="1">
    <citation type="journal article" date="2022" name="Viruses">
        <title>The Parapoynx stagnalis Nucleopolyhedrovirus (PastNPV), a Divergent Member of the Alphabaculovirus Group I Clade, Encodes a Homolog of Ran GTPase.</title>
        <authorList>
            <person name="Harrison R.L."/>
            <person name="Rowley D.L."/>
        </authorList>
    </citation>
    <scope>NUCLEOTIDE SEQUENCE</scope>
    <source>
        <strain evidence="1">BCIPV-473</strain>
    </source>
</reference>
<name>A0A9E8BWF6_9ABAC</name>
<sequence>MNCASAVSDNEIVDLILKDNLYLIDNNYIILNVVEKEISEIRSMCLGEIDSIQTHARAHAHAMLDASSSSELQSSTSSQ</sequence>
<organism evidence="1 2">
    <name type="scientific">Parapoynx stagnalis nucleopolyhedrovirus</name>
    <dbReference type="NCBI Taxonomy" id="2993413"/>
    <lineage>
        <taxon>Viruses</taxon>
        <taxon>Viruses incertae sedis</taxon>
        <taxon>Naldaviricetes</taxon>
        <taxon>Lefavirales</taxon>
        <taxon>Baculoviridae</taxon>
        <taxon>Alphabaculovirus</taxon>
        <taxon>Alphabaculovirus pastagnalis</taxon>
    </lineage>
</organism>